<organism evidence="1 2">
    <name type="scientific">Winogradskyella epiphytica</name>
    <dbReference type="NCBI Taxonomy" id="262005"/>
    <lineage>
        <taxon>Bacteria</taxon>
        <taxon>Pseudomonadati</taxon>
        <taxon>Bacteroidota</taxon>
        <taxon>Flavobacteriia</taxon>
        <taxon>Flavobacteriales</taxon>
        <taxon>Flavobacteriaceae</taxon>
        <taxon>Winogradskyella</taxon>
    </lineage>
</organism>
<keyword evidence="2" id="KW-1185">Reference proteome</keyword>
<evidence type="ECO:0000313" key="2">
    <source>
        <dbReference type="Proteomes" id="UP000248054"/>
    </source>
</evidence>
<evidence type="ECO:0000313" key="1">
    <source>
        <dbReference type="EMBL" id="PYE81156.1"/>
    </source>
</evidence>
<dbReference type="Proteomes" id="UP000248054">
    <property type="component" value="Unassembled WGS sequence"/>
</dbReference>
<sequence length="69" mass="8583">MHESRYCYKLWLAEDFYFFLFFFRFGKIKVNIPAPTETKIDVLISKFAKKQRQKNIKTEEERKRIKLFK</sequence>
<accession>A0A2V4WW25</accession>
<proteinExistence type="predicted"/>
<name>A0A2V4WW25_9FLAO</name>
<comment type="caution">
    <text evidence="1">The sequence shown here is derived from an EMBL/GenBank/DDBJ whole genome shotgun (WGS) entry which is preliminary data.</text>
</comment>
<gene>
    <name evidence="1" type="ORF">DFQ11_103237</name>
</gene>
<protein>
    <submittedName>
        <fullName evidence="1">Uncharacterized protein</fullName>
    </submittedName>
</protein>
<dbReference type="EMBL" id="QJTD01000003">
    <property type="protein sequence ID" value="PYE81156.1"/>
    <property type="molecule type" value="Genomic_DNA"/>
</dbReference>
<reference evidence="1 2" key="1">
    <citation type="submission" date="2018-06" db="EMBL/GenBank/DDBJ databases">
        <title>Genomic Encyclopedia of Type Strains, Phase III (KMG-III): the genomes of soil and plant-associated and newly described type strains.</title>
        <authorList>
            <person name="Whitman W."/>
        </authorList>
    </citation>
    <scope>NUCLEOTIDE SEQUENCE [LARGE SCALE GENOMIC DNA]</scope>
    <source>
        <strain evidence="1 2">CECT 7945</strain>
    </source>
</reference>
<dbReference type="AlphaFoldDB" id="A0A2V4WW25"/>